<feature type="transmembrane region" description="Helical" evidence="5">
    <location>
        <begin position="375"/>
        <end position="396"/>
    </location>
</feature>
<dbReference type="InterPro" id="IPR049452">
    <property type="entry name" value="Anoctamin_TM"/>
</dbReference>
<feature type="transmembrane region" description="Helical" evidence="5">
    <location>
        <begin position="488"/>
        <end position="509"/>
    </location>
</feature>
<evidence type="ECO:0000256" key="2">
    <source>
        <dbReference type="ARBA" id="ARBA00022692"/>
    </source>
</evidence>
<sequence length="726" mass="81996">MSSDNDEATSTSHSIPFERADIEVTVHDLDIVDADAIPIADEDGITIENTPASPSLSGFDEERPTKRRWEFVIVFTPKKRAKTLFQSLETLIPGDLAAIKDANGIMARLNSHAGLRRGFVEILTEQGLDVKQSAYTDGSSVIVRLGASKATLMNLAEKEGLVKVGTDGWTRRFTVASARLFRHTEHGDLFTARERQELILNAVYTSPLFKHSQGFRLERVVAAAVPLHNPEELAGFYRPWLKCLTLSQHAKLLDRVDAYMGEEVAFYFAFMVHYTRWLIPLTVIGGAMAVLKISSTLDSSLLIPTFDLLVMVWMMAFLEVWRRHEKKYAYRWGTLDKSFNTGRVRPQFDGRVQFNENTGRYERVFPPWKRRARQLFVSLPAQGVCLGLILLMLYIAINTGAVVALVPYLRVVNWVISPLLYGIFIPLFRAIYRRMAIFFNGYENHETVELFEMSLAWKLFIVHFITINVPIAYAAFVVKSADQVRSLIIGSFVVSQFTGLFAELFMPLLKKFQAHVQSKFVLKNKGSEPNRPSAVRQYYSWVYYRSDDMVDMTNQICAIVLLSHPFPLVAGLALINNMFEIKTDMFKLVRLCQRPVAAPSQSLYPWSGILLVISFLAVITNALYISGSQMSWFVKLPASQRFIVGVVIEHIVIVAKVAFIFITPATPRKIAKKIKENRVRQQREMLSPAPTAPALSILLDGEGTGYTTSHASDILDEEEDDTEISL</sequence>
<dbReference type="PANTHER" id="PTHR12308">
    <property type="entry name" value="ANOCTAMIN"/>
    <property type="match status" value="1"/>
</dbReference>
<keyword evidence="4 5" id="KW-0472">Membrane</keyword>
<evidence type="ECO:0000256" key="3">
    <source>
        <dbReference type="ARBA" id="ARBA00022989"/>
    </source>
</evidence>
<dbReference type="AlphaFoldDB" id="A0A8J6B9L1"/>
<reference evidence="7" key="1">
    <citation type="submission" date="2021-05" db="EMBL/GenBank/DDBJ databases">
        <title>A free-living protist that lacks canonical eukaryotic 1 DNA replication and segregation systems.</title>
        <authorList>
            <person name="Salas-Leiva D.E."/>
            <person name="Tromer E.C."/>
            <person name="Curtis B.A."/>
            <person name="Jerlstrom-Hultqvist J."/>
            <person name="Kolisko M."/>
            <person name="Yi Z."/>
            <person name="Salas-Leiva J.S."/>
            <person name="Gallot-Lavallee L."/>
            <person name="Kops G.J.P.L."/>
            <person name="Archibald J.M."/>
            <person name="Simpson A.G.B."/>
            <person name="Roger A.J."/>
        </authorList>
    </citation>
    <scope>NUCLEOTIDE SEQUENCE</scope>
    <source>
        <strain evidence="7">BICM</strain>
    </source>
</reference>
<dbReference type="GO" id="GO:0005254">
    <property type="term" value="F:chloride channel activity"/>
    <property type="evidence" value="ECO:0007669"/>
    <property type="project" value="TreeGrafter"/>
</dbReference>
<accession>A0A8J6B9L1</accession>
<evidence type="ECO:0000313" key="7">
    <source>
        <dbReference type="EMBL" id="KAG9397039.1"/>
    </source>
</evidence>
<keyword evidence="8" id="KW-1185">Reference proteome</keyword>
<proteinExistence type="predicted"/>
<comment type="caution">
    <text evidence="7">The sequence shown here is derived from an EMBL/GenBank/DDBJ whole genome shotgun (WGS) entry which is preliminary data.</text>
</comment>
<evidence type="ECO:0000313" key="8">
    <source>
        <dbReference type="Proteomes" id="UP000717585"/>
    </source>
</evidence>
<dbReference type="EMBL" id="JAHDYR010000004">
    <property type="protein sequence ID" value="KAG9397039.1"/>
    <property type="molecule type" value="Genomic_DNA"/>
</dbReference>
<dbReference type="PANTHER" id="PTHR12308:SF73">
    <property type="entry name" value="ANOCTAMIN"/>
    <property type="match status" value="1"/>
</dbReference>
<feature type="domain" description="Anoctamin transmembrane" evidence="6">
    <location>
        <begin position="257"/>
        <end position="676"/>
    </location>
</feature>
<feature type="transmembrane region" description="Helical" evidence="5">
    <location>
        <begin position="455"/>
        <end position="476"/>
    </location>
</feature>
<name>A0A8J6B9L1_9EUKA</name>
<evidence type="ECO:0000256" key="1">
    <source>
        <dbReference type="ARBA" id="ARBA00004141"/>
    </source>
</evidence>
<feature type="transmembrane region" description="Helical" evidence="5">
    <location>
        <begin position="408"/>
        <end position="428"/>
    </location>
</feature>
<dbReference type="GO" id="GO:0016020">
    <property type="term" value="C:membrane"/>
    <property type="evidence" value="ECO:0007669"/>
    <property type="project" value="UniProtKB-SubCell"/>
</dbReference>
<dbReference type="InterPro" id="IPR007632">
    <property type="entry name" value="Anoctamin"/>
</dbReference>
<feature type="transmembrane region" description="Helical" evidence="5">
    <location>
        <begin position="603"/>
        <end position="622"/>
    </location>
</feature>
<dbReference type="Pfam" id="PF04547">
    <property type="entry name" value="Anoctamin"/>
    <property type="match status" value="1"/>
</dbReference>
<gene>
    <name evidence="7" type="ORF">J8273_1396</name>
</gene>
<dbReference type="Proteomes" id="UP000717585">
    <property type="component" value="Unassembled WGS sequence"/>
</dbReference>
<protein>
    <submittedName>
        <fullName evidence="7">Anoctamin</fullName>
    </submittedName>
</protein>
<feature type="transmembrane region" description="Helical" evidence="5">
    <location>
        <begin position="301"/>
        <end position="321"/>
    </location>
</feature>
<dbReference type="OrthoDB" id="296386at2759"/>
<keyword evidence="2 5" id="KW-0812">Transmembrane</keyword>
<evidence type="ECO:0000256" key="5">
    <source>
        <dbReference type="SAM" id="Phobius"/>
    </source>
</evidence>
<evidence type="ECO:0000259" key="6">
    <source>
        <dbReference type="Pfam" id="PF04547"/>
    </source>
</evidence>
<keyword evidence="3 5" id="KW-1133">Transmembrane helix</keyword>
<comment type="subcellular location">
    <subcellularLocation>
        <location evidence="1">Membrane</location>
        <topology evidence="1">Multi-pass membrane protein</topology>
    </subcellularLocation>
</comment>
<organism evidence="7 8">
    <name type="scientific">Carpediemonas membranifera</name>
    <dbReference type="NCBI Taxonomy" id="201153"/>
    <lineage>
        <taxon>Eukaryota</taxon>
        <taxon>Metamonada</taxon>
        <taxon>Carpediemonas-like organisms</taxon>
        <taxon>Carpediemonas</taxon>
    </lineage>
</organism>
<feature type="transmembrane region" description="Helical" evidence="5">
    <location>
        <begin position="642"/>
        <end position="665"/>
    </location>
</feature>
<evidence type="ECO:0000256" key="4">
    <source>
        <dbReference type="ARBA" id="ARBA00023136"/>
    </source>
</evidence>